<dbReference type="GO" id="GO:0007166">
    <property type="term" value="P:cell surface receptor signaling pathway"/>
    <property type="evidence" value="ECO:0007669"/>
    <property type="project" value="TreeGrafter"/>
</dbReference>
<dbReference type="EMBL" id="ABDC03005833">
    <property type="status" value="NOT_ANNOTATED_CDS"/>
    <property type="molecule type" value="Genomic_DNA"/>
</dbReference>
<dbReference type="GeneTree" id="ENSGT00390000010921"/>
<sequence length="277" mass="29752">MAAEAYGAAAVAPGLGAGGPPPWQAPGPTQPGHTWPPQKVAQPGLLASCRHQEKPWRRSSLLKELAAFHIIIAMLHLAFGGYLAATVKSLHLVVLKSWFPVWGAASFLISGFLAMIVQTFPKIHLKVLCVTANLVSLLCVLAGLFVMTKDLFLESPFEAPIWRPYPYSTVFIQRLELALLCFTFLELFLPVPTAVVAYRRDRQSAEDDDLSLIPSTPLEHRGLSAGPLPTYEDVTQGTHQTIKIGEEEMPGPQAAAGEPDEVLGAGGGTVSGGNLRV</sequence>
<feature type="compositionally biased region" description="Pro residues" evidence="6">
    <location>
        <begin position="19"/>
        <end position="29"/>
    </location>
</feature>
<evidence type="ECO:0000256" key="7">
    <source>
        <dbReference type="SAM" id="Phobius"/>
    </source>
</evidence>
<dbReference type="InterPro" id="IPR030417">
    <property type="entry name" value="MS4A"/>
</dbReference>
<dbReference type="PANTHER" id="PTHR23320">
    <property type="entry name" value="MEMBRANE-SPANNING 4-DOMAINS SUBFAMILY A MS4A -RELATED"/>
    <property type="match status" value="1"/>
</dbReference>
<evidence type="ECO:0000313" key="9">
    <source>
        <dbReference type="Proteomes" id="UP000694394"/>
    </source>
</evidence>
<accession>A0A8C5V510</accession>
<dbReference type="OrthoDB" id="9449631at2759"/>
<dbReference type="AlphaFoldDB" id="A0A8C5V510"/>
<dbReference type="PANTHER" id="PTHR23320:SF5">
    <property type="entry name" value="MEMBRANE-SPANNING 4-DOMAINS SUBFAMILY A MEMBER 10"/>
    <property type="match status" value="1"/>
</dbReference>
<reference evidence="8" key="1">
    <citation type="submission" date="2016-12" db="EMBL/GenBank/DDBJ databases">
        <title>Mouse lemur reference genome and diversity panel.</title>
        <authorList>
            <person name="Harris R."/>
            <person name="Larsen P."/>
            <person name="Liu Y."/>
            <person name="Hughes D.S."/>
            <person name="Murali S."/>
            <person name="Raveendran M."/>
            <person name="Korchina V."/>
            <person name="Wang M."/>
            <person name="Jhangiani S."/>
            <person name="Bandaranaike D."/>
            <person name="Bellair M."/>
            <person name="Blankenburg K."/>
            <person name="Chao H."/>
            <person name="Dahdouli M."/>
            <person name="Dinh H."/>
            <person name="Doddapaneni H."/>
            <person name="English A."/>
            <person name="Firestine M."/>
            <person name="Gnanaolivu R."/>
            <person name="Gross S."/>
            <person name="Hernandez B."/>
            <person name="Javaid M."/>
            <person name="Jayaseelan J."/>
            <person name="Jones J."/>
            <person name="Khan Z."/>
            <person name="Kovar C."/>
            <person name="Kurapati P."/>
            <person name="Le B."/>
            <person name="Lee S."/>
            <person name="Li M."/>
            <person name="Mathew T."/>
            <person name="Narasimhan A."/>
            <person name="Ngo D."/>
            <person name="Nguyen L."/>
            <person name="Okwuonu G."/>
            <person name="Ongeri F."/>
            <person name="Osuji N."/>
            <person name="Pu L.-L."/>
            <person name="Puazo M."/>
            <person name="Quiroz J."/>
            <person name="Raj R."/>
            <person name="Rajbhandari K."/>
            <person name="Reid J.G."/>
            <person name="Santibanez J."/>
            <person name="Sexton D."/>
            <person name="Skinner E."/>
            <person name="Vee V."/>
            <person name="Weissenberger G."/>
            <person name="Wu Y."/>
            <person name="Xin Y."/>
            <person name="Han Y."/>
            <person name="Campbell C."/>
            <person name="Brown A."/>
            <person name="Sullivan B."/>
            <person name="Shelton J."/>
            <person name="Brown S."/>
            <person name="Dudchenko O."/>
            <person name="Machol I."/>
            <person name="Durand N."/>
            <person name="Shamim M."/>
            <person name="Lieberman A."/>
            <person name="Muzny D.M."/>
            <person name="Richards S."/>
            <person name="Yoder A."/>
            <person name="Worley K.C."/>
            <person name="Rogers J."/>
            <person name="Gibbs R.A."/>
        </authorList>
    </citation>
    <scope>NUCLEOTIDE SEQUENCE [LARGE SCALE GENOMIC DNA]</scope>
</reference>
<dbReference type="Pfam" id="PF04103">
    <property type="entry name" value="CD20"/>
    <property type="match status" value="1"/>
</dbReference>
<keyword evidence="5 7" id="KW-0472">Membrane</keyword>
<gene>
    <name evidence="8" type="primary">MS4A10</name>
</gene>
<evidence type="ECO:0000313" key="8">
    <source>
        <dbReference type="Ensembl" id="ENSMICP00000010209.2"/>
    </source>
</evidence>
<evidence type="ECO:0000256" key="3">
    <source>
        <dbReference type="ARBA" id="ARBA00022692"/>
    </source>
</evidence>
<reference evidence="8" key="3">
    <citation type="submission" date="2025-09" db="UniProtKB">
        <authorList>
            <consortium name="Ensembl"/>
        </authorList>
    </citation>
    <scope>IDENTIFICATION</scope>
</reference>
<dbReference type="Ensembl" id="ENSMICT00000011209.3">
    <property type="protein sequence ID" value="ENSMICP00000010209.2"/>
    <property type="gene ID" value="ENSMICG00000011208.3"/>
</dbReference>
<evidence type="ECO:0000256" key="6">
    <source>
        <dbReference type="SAM" id="MobiDB-lite"/>
    </source>
</evidence>
<keyword evidence="3 7" id="KW-0812">Transmembrane</keyword>
<comment type="subcellular location">
    <subcellularLocation>
        <location evidence="1">Membrane</location>
        <topology evidence="1">Multi-pass membrane protein</topology>
    </subcellularLocation>
</comment>
<feature type="transmembrane region" description="Helical" evidence="7">
    <location>
        <begin position="65"/>
        <end position="85"/>
    </location>
</feature>
<evidence type="ECO:0000256" key="1">
    <source>
        <dbReference type="ARBA" id="ARBA00004141"/>
    </source>
</evidence>
<feature type="region of interest" description="Disordered" evidence="6">
    <location>
        <begin position="17"/>
        <end position="36"/>
    </location>
</feature>
<feature type="transmembrane region" description="Helical" evidence="7">
    <location>
        <begin position="177"/>
        <end position="198"/>
    </location>
</feature>
<feature type="transmembrane region" description="Helical" evidence="7">
    <location>
        <begin position="97"/>
        <end position="120"/>
    </location>
</feature>
<evidence type="ECO:0000256" key="5">
    <source>
        <dbReference type="ARBA" id="ARBA00023136"/>
    </source>
</evidence>
<dbReference type="GeneID" id="105878658"/>
<keyword evidence="9" id="KW-1185">Reference proteome</keyword>
<dbReference type="Proteomes" id="UP000694394">
    <property type="component" value="Chromosome 5"/>
</dbReference>
<feature type="region of interest" description="Disordered" evidence="6">
    <location>
        <begin position="248"/>
        <end position="277"/>
    </location>
</feature>
<organism evidence="8 9">
    <name type="scientific">Microcebus murinus</name>
    <name type="common">Gray mouse lemur</name>
    <name type="synonym">Lemur murinus</name>
    <dbReference type="NCBI Taxonomy" id="30608"/>
    <lineage>
        <taxon>Eukaryota</taxon>
        <taxon>Metazoa</taxon>
        <taxon>Chordata</taxon>
        <taxon>Craniata</taxon>
        <taxon>Vertebrata</taxon>
        <taxon>Euteleostomi</taxon>
        <taxon>Mammalia</taxon>
        <taxon>Eutheria</taxon>
        <taxon>Euarchontoglires</taxon>
        <taxon>Primates</taxon>
        <taxon>Strepsirrhini</taxon>
        <taxon>Lemuriformes</taxon>
        <taxon>Cheirogaleidae</taxon>
        <taxon>Microcebus</taxon>
    </lineage>
</organism>
<proteinExistence type="inferred from homology"/>
<feature type="transmembrane region" description="Helical" evidence="7">
    <location>
        <begin position="127"/>
        <end position="147"/>
    </location>
</feature>
<evidence type="ECO:0000256" key="4">
    <source>
        <dbReference type="ARBA" id="ARBA00022989"/>
    </source>
</evidence>
<dbReference type="CTD" id="341116"/>
<comment type="similarity">
    <text evidence="2">Belongs to the MS4A family.</text>
</comment>
<keyword evidence="4 7" id="KW-1133">Transmembrane helix</keyword>
<reference evidence="8" key="2">
    <citation type="submission" date="2025-08" db="UniProtKB">
        <authorList>
            <consortium name="Ensembl"/>
        </authorList>
    </citation>
    <scope>IDENTIFICATION</scope>
</reference>
<evidence type="ECO:0000256" key="2">
    <source>
        <dbReference type="ARBA" id="ARBA00009565"/>
    </source>
</evidence>
<name>A0A8C5V510_MICMU</name>
<protein>
    <submittedName>
        <fullName evidence="8">Membrane spanning 4-domains A10</fullName>
    </submittedName>
</protein>
<dbReference type="GO" id="GO:0005886">
    <property type="term" value="C:plasma membrane"/>
    <property type="evidence" value="ECO:0007669"/>
    <property type="project" value="TreeGrafter"/>
</dbReference>
<dbReference type="KEGG" id="mmur:105878658"/>
<dbReference type="RefSeq" id="XP_012633804.1">
    <property type="nucleotide sequence ID" value="XM_012778350.1"/>
</dbReference>
<dbReference type="InterPro" id="IPR007237">
    <property type="entry name" value="CD20-like"/>
</dbReference>